<keyword evidence="2" id="KW-1185">Reference proteome</keyword>
<dbReference type="AlphaFoldDB" id="A0A3P7NL67"/>
<name>A0A3P7NL67_CYLGO</name>
<evidence type="ECO:0000313" key="1">
    <source>
        <dbReference type="EMBL" id="VDN31731.1"/>
    </source>
</evidence>
<dbReference type="Proteomes" id="UP000271889">
    <property type="component" value="Unassembled WGS sequence"/>
</dbReference>
<gene>
    <name evidence="1" type="ORF">CGOC_LOCUS11907</name>
</gene>
<protein>
    <submittedName>
        <fullName evidence="1">Uncharacterized protein</fullName>
    </submittedName>
</protein>
<accession>A0A3P7NL67</accession>
<evidence type="ECO:0000313" key="2">
    <source>
        <dbReference type="Proteomes" id="UP000271889"/>
    </source>
</evidence>
<reference evidence="1 2" key="1">
    <citation type="submission" date="2018-11" db="EMBL/GenBank/DDBJ databases">
        <authorList>
            <consortium name="Pathogen Informatics"/>
        </authorList>
    </citation>
    <scope>NUCLEOTIDE SEQUENCE [LARGE SCALE GENOMIC DNA]</scope>
</reference>
<proteinExistence type="predicted"/>
<dbReference type="EMBL" id="UYRV01119476">
    <property type="protein sequence ID" value="VDN31731.1"/>
    <property type="molecule type" value="Genomic_DNA"/>
</dbReference>
<organism evidence="1 2">
    <name type="scientific">Cylicostephanus goldi</name>
    <name type="common">Nematode worm</name>
    <dbReference type="NCBI Taxonomy" id="71465"/>
    <lineage>
        <taxon>Eukaryota</taxon>
        <taxon>Metazoa</taxon>
        <taxon>Ecdysozoa</taxon>
        <taxon>Nematoda</taxon>
        <taxon>Chromadorea</taxon>
        <taxon>Rhabditida</taxon>
        <taxon>Rhabditina</taxon>
        <taxon>Rhabditomorpha</taxon>
        <taxon>Strongyloidea</taxon>
        <taxon>Strongylidae</taxon>
        <taxon>Cylicostephanus</taxon>
    </lineage>
</organism>
<sequence length="115" mass="13437">MELLKIAGVFMPRATYISQLMIHAKPDKEVLYGICRKKSDPLAQCDRYPNAGIKFHDVGFLELTDYSWQISMGGYVYKIMKKKHCSPPNIRPVTNWILDRGHSRMHVYHKMHQES</sequence>